<proteinExistence type="predicted"/>
<protein>
    <recommendedName>
        <fullName evidence="5">Secretory lipase</fullName>
    </recommendedName>
</protein>
<dbReference type="PANTHER" id="PTHR34853:SF5">
    <property type="entry name" value="LIP-DOMAIN-CONTAINING PROTEIN-RELATED"/>
    <property type="match status" value="1"/>
</dbReference>
<feature type="signal peptide" evidence="2">
    <location>
        <begin position="1"/>
        <end position="18"/>
    </location>
</feature>
<evidence type="ECO:0000256" key="2">
    <source>
        <dbReference type="SAM" id="SignalP"/>
    </source>
</evidence>
<name>A0A2P4ZRZ0_9HYPO</name>
<dbReference type="InterPro" id="IPR005152">
    <property type="entry name" value="Lipase_secreted"/>
</dbReference>
<dbReference type="RefSeq" id="XP_018665996.1">
    <property type="nucleotide sequence ID" value="XM_018800531.1"/>
</dbReference>
<keyword evidence="2" id="KW-0732">Signal</keyword>
<dbReference type="Gene3D" id="3.40.50.1820">
    <property type="entry name" value="alpha/beta hydrolase"/>
    <property type="match status" value="1"/>
</dbReference>
<evidence type="ECO:0000313" key="3">
    <source>
        <dbReference type="EMBL" id="PON27034.1"/>
    </source>
</evidence>
<dbReference type="Gene3D" id="1.10.260.130">
    <property type="match status" value="1"/>
</dbReference>
<comment type="caution">
    <text evidence="3">The sequence shown here is derived from an EMBL/GenBank/DDBJ whole genome shotgun (WGS) entry which is preliminary data.</text>
</comment>
<evidence type="ECO:0000313" key="4">
    <source>
        <dbReference type="Proteomes" id="UP000054821"/>
    </source>
</evidence>
<keyword evidence="1" id="KW-0378">Hydrolase</keyword>
<evidence type="ECO:0008006" key="5">
    <source>
        <dbReference type="Google" id="ProtNLM"/>
    </source>
</evidence>
<dbReference type="EMBL" id="JPDN02000011">
    <property type="protein sequence ID" value="PON27034.1"/>
    <property type="molecule type" value="Genomic_DNA"/>
</dbReference>
<sequence>MVHSSYWLVASLAVSASAFHFPGRRRLQENPEGLLPSNDPFYAVPHDIDSFLPGEIINYREPPSEIITYGWVPTHLKQAYQILYRTTNSLQQPTATVLTVLIPPDADYDKVLSLQMAEDSTTIDCGPSYTMQRLAQQSTLHGSNITQLQLLFAETALARKWVVIVPDYEGPDAAYTASKITAYSILDGIRAAKHSGHITGIASDPMVGVWGYSGGASATQVALQLQESYAPELEIVGAAMGGLSGLSKASEIFVLNKGQSSALIPSAMIGLSSQYQELKDHIYSSLKPQFRDLFYSPLRMCLQESSLRLSFQDILGMFGTDSLPGLIEDVDRVFQIENTHPPTTIKAPLYIYQSVNDHLSDVDKIDALVRGYCEQGTTVHYERANSPNLNHVTYGLVAIPNALLWMQDRLGGKKVTEGCEWHTDTTSKLEPSLLALFPKNISDTLEWYVNRSS</sequence>
<dbReference type="STRING" id="398673.A0A2P4ZRZ0"/>
<keyword evidence="4" id="KW-1185">Reference proteome</keyword>
<gene>
    <name evidence="3" type="ORF">TGAM01_v203983</name>
</gene>
<accession>A0A2P4ZRZ0</accession>
<dbReference type="Proteomes" id="UP000054821">
    <property type="component" value="Unassembled WGS sequence"/>
</dbReference>
<reference evidence="3 4" key="1">
    <citation type="journal article" date="2016" name="Genome Announc.">
        <title>Draft Whole-Genome Sequence of Trichoderma gamsii T6085, a Promising Biocontrol Agent of Fusarium Head Blight on Wheat.</title>
        <authorList>
            <person name="Baroncelli R."/>
            <person name="Zapparata A."/>
            <person name="Piaggeschi G."/>
            <person name="Sarrocco S."/>
            <person name="Vannacci G."/>
        </authorList>
    </citation>
    <scope>NUCLEOTIDE SEQUENCE [LARGE SCALE GENOMIC DNA]</scope>
    <source>
        <strain evidence="3 4">T6085</strain>
    </source>
</reference>
<dbReference type="SUPFAM" id="SSF53474">
    <property type="entry name" value="alpha/beta-Hydrolases"/>
    <property type="match status" value="1"/>
</dbReference>
<dbReference type="GO" id="GO:0016042">
    <property type="term" value="P:lipid catabolic process"/>
    <property type="evidence" value="ECO:0007669"/>
    <property type="project" value="InterPro"/>
</dbReference>
<feature type="chain" id="PRO_5015171511" description="Secretory lipase" evidence="2">
    <location>
        <begin position="19"/>
        <end position="453"/>
    </location>
</feature>
<dbReference type="InterPro" id="IPR029058">
    <property type="entry name" value="AB_hydrolase_fold"/>
</dbReference>
<dbReference type="Pfam" id="PF03583">
    <property type="entry name" value="LIP"/>
    <property type="match status" value="1"/>
</dbReference>
<evidence type="ECO:0000256" key="1">
    <source>
        <dbReference type="ARBA" id="ARBA00022801"/>
    </source>
</evidence>
<organism evidence="3 4">
    <name type="scientific">Trichoderma gamsii</name>
    <dbReference type="NCBI Taxonomy" id="398673"/>
    <lineage>
        <taxon>Eukaryota</taxon>
        <taxon>Fungi</taxon>
        <taxon>Dikarya</taxon>
        <taxon>Ascomycota</taxon>
        <taxon>Pezizomycotina</taxon>
        <taxon>Sordariomycetes</taxon>
        <taxon>Hypocreomycetidae</taxon>
        <taxon>Hypocreales</taxon>
        <taxon>Hypocreaceae</taxon>
        <taxon>Trichoderma</taxon>
    </lineage>
</organism>
<dbReference type="AlphaFoldDB" id="A0A2P4ZRZ0"/>
<dbReference type="GO" id="GO:0004806">
    <property type="term" value="F:triacylglycerol lipase activity"/>
    <property type="evidence" value="ECO:0007669"/>
    <property type="project" value="InterPro"/>
</dbReference>
<dbReference type="GeneID" id="29980614"/>
<dbReference type="PANTHER" id="PTHR34853">
    <property type="match status" value="1"/>
</dbReference>